<dbReference type="Gene3D" id="3.40.50.300">
    <property type="entry name" value="P-loop containing nucleotide triphosphate hydrolases"/>
    <property type="match status" value="2"/>
</dbReference>
<dbReference type="InterPro" id="IPR027417">
    <property type="entry name" value="P-loop_NTPase"/>
</dbReference>
<keyword evidence="2" id="KW-1185">Reference proteome</keyword>
<reference evidence="1" key="1">
    <citation type="submission" date="2022-07" db="EMBL/GenBank/DDBJ databases">
        <title>Faecal culturing of patients with breast cancer.</title>
        <authorList>
            <person name="Teng N.M.Y."/>
            <person name="Kiu R."/>
            <person name="Evans R."/>
            <person name="Baker D.J."/>
            <person name="Zenner C."/>
            <person name="Robinson S.D."/>
            <person name="Hall L.J."/>
        </authorList>
    </citation>
    <scope>NUCLEOTIDE SEQUENCE</scope>
    <source>
        <strain evidence="1">LH1062</strain>
    </source>
</reference>
<accession>A0ABY5I5N1</accession>
<dbReference type="EMBL" id="CP101620">
    <property type="protein sequence ID" value="UTY39270.1"/>
    <property type="molecule type" value="Genomic_DNA"/>
</dbReference>
<evidence type="ECO:0000313" key="1">
    <source>
        <dbReference type="EMBL" id="UTY39270.1"/>
    </source>
</evidence>
<name>A0ABY5I5N1_9FIRM</name>
<protein>
    <recommendedName>
        <fullName evidence="3">Helicase ATP-binding domain-containing protein</fullName>
    </recommendedName>
</protein>
<organism evidence="1 2">
    <name type="scientific">Allocoprobacillus halotolerans</name>
    <dbReference type="NCBI Taxonomy" id="2944914"/>
    <lineage>
        <taxon>Bacteria</taxon>
        <taxon>Bacillati</taxon>
        <taxon>Bacillota</taxon>
        <taxon>Erysipelotrichia</taxon>
        <taxon>Erysipelotrichales</taxon>
        <taxon>Erysipelotrichaceae</taxon>
        <taxon>Allocoprobacillus</taxon>
    </lineage>
</organism>
<dbReference type="RefSeq" id="WP_290140253.1">
    <property type="nucleotide sequence ID" value="NZ_CP101620.1"/>
</dbReference>
<dbReference type="Proteomes" id="UP001060112">
    <property type="component" value="Chromosome"/>
</dbReference>
<proteinExistence type="predicted"/>
<evidence type="ECO:0008006" key="3">
    <source>
        <dbReference type="Google" id="ProtNLM"/>
    </source>
</evidence>
<evidence type="ECO:0000313" key="2">
    <source>
        <dbReference type="Proteomes" id="UP001060112"/>
    </source>
</evidence>
<gene>
    <name evidence="1" type="ORF">NMU03_00065</name>
</gene>
<sequence length="148" mass="17413">MLLVVDEAHNFGSNNLLKLLNKDLFTYRLALSATFERHLDEYGTKGLYNFFDKKCINYTMEQAIEEGMLCKYFYYPIPVYLEKDELDKYNALSLQIKKALKYKDDGSYELTDIAKTLLIKRSRIIAGARNKIPALKRKYRSIKMIIIY</sequence>
<dbReference type="SUPFAM" id="SSF52540">
    <property type="entry name" value="P-loop containing nucleoside triphosphate hydrolases"/>
    <property type="match status" value="1"/>
</dbReference>